<proteinExistence type="predicted"/>
<keyword evidence="2" id="KW-0808">Transferase</keyword>
<dbReference type="Pfam" id="PF00535">
    <property type="entry name" value="Glycos_transf_2"/>
    <property type="match status" value="1"/>
</dbReference>
<evidence type="ECO:0000313" key="3">
    <source>
        <dbReference type="Proteomes" id="UP000292209"/>
    </source>
</evidence>
<dbReference type="EMBL" id="SGXG01000001">
    <property type="protein sequence ID" value="RZS98260.1"/>
    <property type="molecule type" value="Genomic_DNA"/>
</dbReference>
<dbReference type="RefSeq" id="WP_130276992.1">
    <property type="nucleotide sequence ID" value="NZ_SGXG01000001.1"/>
</dbReference>
<dbReference type="InterPro" id="IPR029044">
    <property type="entry name" value="Nucleotide-diphossugar_trans"/>
</dbReference>
<gene>
    <name evidence="2" type="ORF">BC751_3900</name>
</gene>
<accession>A0A4Q7PF16</accession>
<dbReference type="OrthoDB" id="6307329at2"/>
<dbReference type="GO" id="GO:0016758">
    <property type="term" value="F:hexosyltransferase activity"/>
    <property type="evidence" value="ECO:0007669"/>
    <property type="project" value="UniProtKB-ARBA"/>
</dbReference>
<evidence type="ECO:0000259" key="1">
    <source>
        <dbReference type="Pfam" id="PF00535"/>
    </source>
</evidence>
<dbReference type="Proteomes" id="UP000292209">
    <property type="component" value="Unassembled WGS sequence"/>
</dbReference>
<dbReference type="InterPro" id="IPR001173">
    <property type="entry name" value="Glyco_trans_2-like"/>
</dbReference>
<dbReference type="PANTHER" id="PTHR22916">
    <property type="entry name" value="GLYCOSYLTRANSFERASE"/>
    <property type="match status" value="1"/>
</dbReference>
<dbReference type="PANTHER" id="PTHR22916:SF3">
    <property type="entry name" value="UDP-GLCNAC:BETAGAL BETA-1,3-N-ACETYLGLUCOSAMINYLTRANSFERASE-LIKE PROTEIN 1"/>
    <property type="match status" value="1"/>
</dbReference>
<organism evidence="2 3">
    <name type="scientific">Cecembia calidifontis</name>
    <dbReference type="NCBI Taxonomy" id="1187080"/>
    <lineage>
        <taxon>Bacteria</taxon>
        <taxon>Pseudomonadati</taxon>
        <taxon>Bacteroidota</taxon>
        <taxon>Cytophagia</taxon>
        <taxon>Cytophagales</taxon>
        <taxon>Cyclobacteriaceae</taxon>
        <taxon>Cecembia</taxon>
    </lineage>
</organism>
<dbReference type="CDD" id="cd00761">
    <property type="entry name" value="Glyco_tranf_GTA_type"/>
    <property type="match status" value="1"/>
</dbReference>
<protein>
    <submittedName>
        <fullName evidence="2">GT2 family glycosyltransferase</fullName>
    </submittedName>
</protein>
<feature type="domain" description="Glycosyltransferase 2-like" evidence="1">
    <location>
        <begin position="7"/>
        <end position="172"/>
    </location>
</feature>
<sequence length="301" mass="35454">MKQALVSVIIPTFQRSEFLARAIDSVLNQTYKQIEIIVVDDNDGENEFRKLTKELIVNSYGNKGIVYVKHEWNKGLPSARNTGINAAKGEYIAFLDDDDEWLPEKIEKQLSLFLQLPEEFGVISCGWNLIDSHRNHSKKEFPKVKGEVQKVLALNYFSPPSMVMVKRKYLERVNGFDEHFFWREDIELYYRLAFICKFEFVPEVLVNYYYHSGSMSRNFPKKLRAVENFIEKHQKTLKRNKIPWSEIHERKGDLAAASGELHKAIRAFLIAYFNRRKRFQILIKMIISLFGGEFYIKQRKL</sequence>
<dbReference type="AlphaFoldDB" id="A0A4Q7PF16"/>
<name>A0A4Q7PF16_9BACT</name>
<reference evidence="2 3" key="1">
    <citation type="submission" date="2019-02" db="EMBL/GenBank/DDBJ databases">
        <title>Genomic Encyclopedia of Archaeal and Bacterial Type Strains, Phase II (KMG-II): from individual species to whole genera.</title>
        <authorList>
            <person name="Goeker M."/>
        </authorList>
    </citation>
    <scope>NUCLEOTIDE SEQUENCE [LARGE SCALE GENOMIC DNA]</scope>
    <source>
        <strain evidence="2 3">DSM 21411</strain>
    </source>
</reference>
<evidence type="ECO:0000313" key="2">
    <source>
        <dbReference type="EMBL" id="RZS98260.1"/>
    </source>
</evidence>
<dbReference type="SUPFAM" id="SSF53448">
    <property type="entry name" value="Nucleotide-diphospho-sugar transferases"/>
    <property type="match status" value="1"/>
</dbReference>
<comment type="caution">
    <text evidence="2">The sequence shown here is derived from an EMBL/GenBank/DDBJ whole genome shotgun (WGS) entry which is preliminary data.</text>
</comment>
<dbReference type="Gene3D" id="3.90.550.10">
    <property type="entry name" value="Spore Coat Polysaccharide Biosynthesis Protein SpsA, Chain A"/>
    <property type="match status" value="1"/>
</dbReference>
<keyword evidence="3" id="KW-1185">Reference proteome</keyword>